<dbReference type="EMBL" id="BAAAFO010000002">
    <property type="protein sequence ID" value="GAA0247898.1"/>
    <property type="molecule type" value="Genomic_DNA"/>
</dbReference>
<dbReference type="Proteomes" id="UP001500657">
    <property type="component" value="Unassembled WGS sequence"/>
</dbReference>
<sequence>MSTRYPNRYQALALGVACALGLPLAAHAQSDTRERQLEQRVAQLEQQLNELKSLVREQAAQTPTPATAPAPRAAAPAATHEVALTTPGNAYANTTVKIGGFIKTDFMSTHTDGYLGDQNAARDLYLPGATPIGGKSASYSDMHAKFSRIGVGVDSLTDGGDKVGAFLEWDFFGNALGNENASNGYGLTLRHAYLYWNNWLAGQTWTNFMDPNALPEAVDFIGVTDGTVFVRQAQLRYTSGGFAVALENPHTTVTPYQGGSAQLSPDHNVMPDLTARYTWKGDWGFFGVAGLLRQLRTDGRNDALPSGTSTATAGGVSVMGKAVLGSHDDLRYSATVGKGIGRYVGLANVAADGMLNAASDIETRRVWAAYLAWHHAFDDRLRMNLMVARNGIDNDLALTGPAANKHTESAHVNLLYSPLPKVDLGAEYAWGRRVLENDDSGKLQRLQFTAKYSF</sequence>
<organism evidence="3 4">
    <name type="scientific">Rhodanobacter caeni</name>
    <dbReference type="NCBI Taxonomy" id="657654"/>
    <lineage>
        <taxon>Bacteria</taxon>
        <taxon>Pseudomonadati</taxon>
        <taxon>Pseudomonadota</taxon>
        <taxon>Gammaproteobacteria</taxon>
        <taxon>Lysobacterales</taxon>
        <taxon>Rhodanobacteraceae</taxon>
        <taxon>Rhodanobacter</taxon>
    </lineage>
</organism>
<evidence type="ECO:0000256" key="1">
    <source>
        <dbReference type="SAM" id="MobiDB-lite"/>
    </source>
</evidence>
<proteinExistence type="predicted"/>
<feature type="compositionally biased region" description="Low complexity" evidence="1">
    <location>
        <begin position="59"/>
        <end position="79"/>
    </location>
</feature>
<comment type="caution">
    <text evidence="3">The sequence shown here is derived from an EMBL/GenBank/DDBJ whole genome shotgun (WGS) entry which is preliminary data.</text>
</comment>
<dbReference type="RefSeq" id="WP_343881164.1">
    <property type="nucleotide sequence ID" value="NZ_BAAAFO010000002.1"/>
</dbReference>
<feature type="region of interest" description="Disordered" evidence="1">
    <location>
        <begin position="57"/>
        <end position="80"/>
    </location>
</feature>
<accession>A0ABN0UEG7</accession>
<keyword evidence="4" id="KW-1185">Reference proteome</keyword>
<evidence type="ECO:0000313" key="3">
    <source>
        <dbReference type="EMBL" id="GAA0247898.1"/>
    </source>
</evidence>
<dbReference type="CDD" id="cd14653">
    <property type="entry name" value="ZIP_Gal4p-like"/>
    <property type="match status" value="1"/>
</dbReference>
<name>A0ABN0UEG7_9GAMM</name>
<dbReference type="Pfam" id="PF19577">
    <property type="entry name" value="DcaP"/>
    <property type="match status" value="1"/>
</dbReference>
<gene>
    <name evidence="3" type="ORF">GCM10009126_11750</name>
</gene>
<evidence type="ECO:0000256" key="2">
    <source>
        <dbReference type="SAM" id="SignalP"/>
    </source>
</evidence>
<feature type="chain" id="PRO_5047321647" evidence="2">
    <location>
        <begin position="29"/>
        <end position="454"/>
    </location>
</feature>
<feature type="signal peptide" evidence="2">
    <location>
        <begin position="1"/>
        <end position="28"/>
    </location>
</feature>
<dbReference type="InterPro" id="IPR045748">
    <property type="entry name" value="DcaP"/>
</dbReference>
<reference evidence="3 4" key="1">
    <citation type="journal article" date="2019" name="Int. J. Syst. Evol. Microbiol.">
        <title>The Global Catalogue of Microorganisms (GCM) 10K type strain sequencing project: providing services to taxonomists for standard genome sequencing and annotation.</title>
        <authorList>
            <consortium name="The Broad Institute Genomics Platform"/>
            <consortium name="The Broad Institute Genome Sequencing Center for Infectious Disease"/>
            <person name="Wu L."/>
            <person name="Ma J."/>
        </authorList>
    </citation>
    <scope>NUCLEOTIDE SEQUENCE [LARGE SCALE GENOMIC DNA]</scope>
    <source>
        <strain evidence="3 4">JCM 16242</strain>
    </source>
</reference>
<evidence type="ECO:0000313" key="4">
    <source>
        <dbReference type="Proteomes" id="UP001500657"/>
    </source>
</evidence>
<dbReference type="SUPFAM" id="SSF56935">
    <property type="entry name" value="Porins"/>
    <property type="match status" value="1"/>
</dbReference>
<keyword evidence="2" id="KW-0732">Signal</keyword>
<protein>
    <submittedName>
        <fullName evidence="3">DcaP family trimeric outer membrane transporter</fullName>
    </submittedName>
</protein>